<dbReference type="SUPFAM" id="SSF47413">
    <property type="entry name" value="lambda repressor-like DNA-binding domains"/>
    <property type="match status" value="1"/>
</dbReference>
<feature type="domain" description="HTH cro/C1-type" evidence="2">
    <location>
        <begin position="7"/>
        <end position="61"/>
    </location>
</feature>
<dbReference type="InterPro" id="IPR001387">
    <property type="entry name" value="Cro/C1-type_HTH"/>
</dbReference>
<dbReference type="GO" id="GO:0003677">
    <property type="term" value="F:DNA binding"/>
    <property type="evidence" value="ECO:0007669"/>
    <property type="project" value="InterPro"/>
</dbReference>
<dbReference type="Gene3D" id="1.10.260.40">
    <property type="entry name" value="lambda repressor-like DNA-binding domains"/>
    <property type="match status" value="1"/>
</dbReference>
<proteinExistence type="predicted"/>
<dbReference type="PROSITE" id="PS50943">
    <property type="entry name" value="HTH_CROC1"/>
    <property type="match status" value="1"/>
</dbReference>
<organism evidence="3 4">
    <name type="scientific">Saccharopolyspora montiporae</name>
    <dbReference type="NCBI Taxonomy" id="2781240"/>
    <lineage>
        <taxon>Bacteria</taxon>
        <taxon>Bacillati</taxon>
        <taxon>Actinomycetota</taxon>
        <taxon>Actinomycetes</taxon>
        <taxon>Pseudonocardiales</taxon>
        <taxon>Pseudonocardiaceae</taxon>
        <taxon>Saccharopolyspora</taxon>
    </lineage>
</organism>
<feature type="region of interest" description="Disordered" evidence="1">
    <location>
        <begin position="1"/>
        <end position="21"/>
    </location>
</feature>
<keyword evidence="4" id="KW-1185">Reference proteome</keyword>
<protein>
    <submittedName>
        <fullName evidence="3">Helix-turn-helix transcriptional regulator</fullName>
    </submittedName>
</protein>
<name>A0A929B9I0_9PSEU</name>
<comment type="caution">
    <text evidence="3">The sequence shown here is derived from an EMBL/GenBank/DDBJ whole genome shotgun (WGS) entry which is preliminary data.</text>
</comment>
<dbReference type="CDD" id="cd00093">
    <property type="entry name" value="HTH_XRE"/>
    <property type="match status" value="1"/>
</dbReference>
<dbReference type="AlphaFoldDB" id="A0A929B9I0"/>
<sequence>MVRPSTLADTRRRHGHTQESLARQLGVDVSSIARWERGTSPPSPRMRVALARELALSLDQLADLLPASKHTRARRRTRPTRRAETADEVPELIKDRWSSADCARLASQLGTNPVRKVTGEHTARVAHQWLITPAPALVEAREPHQRTRRIGTDTLNHLQARLRYLHHADDFVAGGDLHATIQDELAGAASLLHTSRFTDTTGRALLRVLAELAELAGWSTADAGYTRTAEHYYLHGIQAAHVANAQVLAAHLVSSLGYHLAETGTAPHEAVLVTRSALARIDELAATDDAATPSVRALLHARTAWAHTVACEPSHAAEQIHRAEDAYAHRSSADPDPPGPTG</sequence>
<gene>
    <name evidence="3" type="ORF">IQ251_09835</name>
</gene>
<evidence type="ECO:0000313" key="4">
    <source>
        <dbReference type="Proteomes" id="UP000598360"/>
    </source>
</evidence>
<evidence type="ECO:0000256" key="1">
    <source>
        <dbReference type="SAM" id="MobiDB-lite"/>
    </source>
</evidence>
<dbReference type="Pfam" id="PF01381">
    <property type="entry name" value="HTH_3"/>
    <property type="match status" value="1"/>
</dbReference>
<accession>A0A929B9I0</accession>
<dbReference type="Proteomes" id="UP000598360">
    <property type="component" value="Unassembled WGS sequence"/>
</dbReference>
<dbReference type="SMART" id="SM00530">
    <property type="entry name" value="HTH_XRE"/>
    <property type="match status" value="1"/>
</dbReference>
<dbReference type="EMBL" id="JADEYC010000015">
    <property type="protein sequence ID" value="MBE9374746.1"/>
    <property type="molecule type" value="Genomic_DNA"/>
</dbReference>
<evidence type="ECO:0000259" key="2">
    <source>
        <dbReference type="PROSITE" id="PS50943"/>
    </source>
</evidence>
<reference evidence="3" key="1">
    <citation type="submission" date="2020-10" db="EMBL/GenBank/DDBJ databases">
        <title>Diversity and distribution of actinomycetes associated with coral in the coast of Hainan.</title>
        <authorList>
            <person name="Li F."/>
        </authorList>
    </citation>
    <scope>NUCLEOTIDE SEQUENCE</scope>
    <source>
        <strain evidence="3">HNM0983</strain>
    </source>
</reference>
<dbReference type="InterPro" id="IPR010982">
    <property type="entry name" value="Lambda_DNA-bd_dom_sf"/>
</dbReference>
<evidence type="ECO:0000313" key="3">
    <source>
        <dbReference type="EMBL" id="MBE9374746.1"/>
    </source>
</evidence>